<dbReference type="eggNOG" id="COG0438">
    <property type="taxonomic scope" value="Bacteria"/>
</dbReference>
<dbReference type="CDD" id="cd03801">
    <property type="entry name" value="GT4_PimA-like"/>
    <property type="match status" value="1"/>
</dbReference>
<reference evidence="3 4" key="1">
    <citation type="submission" date="2010-04" db="EMBL/GenBank/DDBJ databases">
        <title>The genome of Herbaspirillum seropedicae SmR1, an endophytic, nitrogen-fixing, plant-growth promoting beta-Proteobacteria.</title>
        <authorList>
            <person name="Pedrosa F.O."/>
            <person name="Monteiro R.A."/>
            <person name="Wassem R."/>
            <person name="Cruz L.M."/>
            <person name="Ayub R.A."/>
            <person name="Colauto N.B."/>
            <person name="Fernandez M.A."/>
            <person name="Fungaro M.H.P."/>
            <person name="Grisard E.C."/>
            <person name="Hungria M."/>
            <person name="Madeira H.M.F."/>
            <person name="Nodari R.O."/>
            <person name="Osaku C.A."/>
            <person name="Petzl-Erler M.L."/>
            <person name="Terenzi H."/>
            <person name="Vieira L.G.E."/>
            <person name="Almeida M.I.M."/>
            <person name="Alves L.R."/>
            <person name="Arantes O.M.N."/>
            <person name="Balsanelli E."/>
            <person name="Barcellos F.G."/>
            <person name="Baura V.A."/>
            <person name="Binde D.R."/>
            <person name="Campo R.J."/>
            <person name="Chubatsu L.S."/>
            <person name="Chueire L.M.O."/>
            <person name="Ciferri R.R."/>
            <person name="Correa L.C."/>
            <person name="da Conceicao Silva J.L."/>
            <person name="Dabul A.N.G."/>
            <person name="Dambros B.P."/>
            <person name="Faoro H."/>
            <person name="Favetti A."/>
            <person name="Friedermann G."/>
            <person name="Furlaneto M.C."/>
            <person name="Gasques L.S."/>
            <person name="Gimenes C.C.T."/>
            <person name="Gioppo N.M.R."/>
            <person name="Glienke-Blanco C."/>
            <person name="Godoy L.P."/>
            <person name="Guerra M.P."/>
            <person name="Karp S."/>
            <person name="Kava-Cordeiro V."/>
            <person name="Margarido V.P."/>
            <person name="Mathioni S.M."/>
            <person name="Menck-Soares M.A."/>
            <person name="Murace N.K."/>
            <person name="Nicolas M.F."/>
            <person name="Oliveira C.E.C."/>
            <person name="Pagnan N.A.B."/>
            <person name="Pamphile J.A."/>
            <person name="Patussi E.V."/>
            <person name="Pereira L.F.P."/>
            <person name="Pereira-Ferrari L."/>
            <person name="Pinto F.G.S."/>
            <person name="Precoma C."/>
            <person name="Prioli A.J."/>
            <person name="Prioli S.M.A.P."/>
            <person name="Raittz R.T."/>
            <person name="Ramos H.J.O."/>
            <person name="Ribeiro E.M.S.F."/>
            <person name="Rigo L.U."/>
            <person name="Rocha C.L.M.S.C."/>
            <person name="Rocha S.N."/>
            <person name="Santos K."/>
            <person name="Satori D."/>
            <person name="Silva A.G."/>
            <person name="Simao R.C.G."/>
            <person name="Soares M.A.M."/>
            <person name="Souza E.M."/>
            <person name="Steffens M.B.R."/>
            <person name="Steindel M."/>
            <person name="Tadra-Sfeir M.Z."/>
            <person name="Takahashi E.K."/>
            <person name="Torres R.A."/>
            <person name="Valle J.S."/>
            <person name="Vernal J.I."/>
            <person name="Vilas-Boas L.A."/>
            <person name="Watanabe M.A.E."/>
            <person name="Weiss V.A."/>
            <person name="Yates M.A."/>
            <person name="Souza E.M."/>
        </authorList>
    </citation>
    <scope>NUCLEOTIDE SEQUENCE [LARGE SCALE GENOMIC DNA]</scope>
    <source>
        <strain evidence="3 4">SmR1</strain>
    </source>
</reference>
<evidence type="ECO:0000259" key="1">
    <source>
        <dbReference type="Pfam" id="PF00534"/>
    </source>
</evidence>
<protein>
    <submittedName>
        <fullName evidence="3">Glycosyl transferase protein</fullName>
    </submittedName>
</protein>
<keyword evidence="4" id="KW-1185">Reference proteome</keyword>
<dbReference type="GeneID" id="29389840"/>
<evidence type="ECO:0000259" key="2">
    <source>
        <dbReference type="Pfam" id="PF13579"/>
    </source>
</evidence>
<organism evidence="3 4">
    <name type="scientific">Herbaspirillum seropedicae (strain SmR1)</name>
    <dbReference type="NCBI Taxonomy" id="757424"/>
    <lineage>
        <taxon>Bacteria</taxon>
        <taxon>Pseudomonadati</taxon>
        <taxon>Pseudomonadota</taxon>
        <taxon>Betaproteobacteria</taxon>
        <taxon>Burkholderiales</taxon>
        <taxon>Oxalobacteraceae</taxon>
        <taxon>Herbaspirillum</taxon>
    </lineage>
</organism>
<dbReference type="RefSeq" id="WP_013236142.1">
    <property type="nucleotide sequence ID" value="NC_014323.1"/>
</dbReference>
<name>D8IUF3_HERSS</name>
<keyword evidence="3" id="KW-0808">Transferase</keyword>
<dbReference type="SUPFAM" id="SSF53756">
    <property type="entry name" value="UDP-Glycosyltransferase/glycogen phosphorylase"/>
    <property type="match status" value="1"/>
</dbReference>
<dbReference type="STRING" id="757424.Hsero_4216"/>
<dbReference type="Gene3D" id="3.40.50.2000">
    <property type="entry name" value="Glycogen Phosphorylase B"/>
    <property type="match status" value="2"/>
</dbReference>
<dbReference type="InterPro" id="IPR028098">
    <property type="entry name" value="Glyco_trans_4-like_N"/>
</dbReference>
<gene>
    <name evidence="3" type="ordered locus">Hsero_4216</name>
</gene>
<dbReference type="AlphaFoldDB" id="D8IUF3"/>
<dbReference type="PANTHER" id="PTHR12526">
    <property type="entry name" value="GLYCOSYLTRANSFERASE"/>
    <property type="match status" value="1"/>
</dbReference>
<evidence type="ECO:0000313" key="3">
    <source>
        <dbReference type="EMBL" id="ADJ65685.1"/>
    </source>
</evidence>
<dbReference type="GO" id="GO:0016757">
    <property type="term" value="F:glycosyltransferase activity"/>
    <property type="evidence" value="ECO:0007669"/>
    <property type="project" value="InterPro"/>
</dbReference>
<dbReference type="InterPro" id="IPR001296">
    <property type="entry name" value="Glyco_trans_1"/>
</dbReference>
<dbReference type="HOGENOM" id="CLU_661610_0_0_4"/>
<dbReference type="Proteomes" id="UP000000329">
    <property type="component" value="Chromosome"/>
</dbReference>
<accession>D8IUF3</accession>
<evidence type="ECO:0000313" key="4">
    <source>
        <dbReference type="Proteomes" id="UP000000329"/>
    </source>
</evidence>
<proteinExistence type="predicted"/>
<dbReference type="CAZy" id="GT4">
    <property type="family name" value="Glycosyltransferase Family 4"/>
</dbReference>
<feature type="domain" description="Glycosyltransferase subfamily 4-like N-terminal" evidence="2">
    <location>
        <begin position="13"/>
        <end position="169"/>
    </location>
</feature>
<dbReference type="Pfam" id="PF13579">
    <property type="entry name" value="Glyco_trans_4_4"/>
    <property type="match status" value="1"/>
</dbReference>
<sequence length="400" mass="44410">MRVLYLHPAGAYGGASKSLIELFSLMRQSAIDGTVLTPGGSAASAFADAGMSVVPVRGLSQFDNTRYGHYRRLRWIILLRELLFLPGSLWTLWRMRGEQFDVIHVNEITLLPLGIIAKKIFRRPMVIHVRSLQCAPPGNWRTRLVNGWLARHADAVVPIDHTVAATLGRDLSLEIVHNGLRVDAGKHLDGAAQGARGTVRVGFMGVLIALKGIYELLEAMRILKNRGVAIECVIAGENARNLKGLRAWVLRKLGFARNVRADLEQMIHDYGLEKHVQLLGFVKDVRSLYPTLDILCFPSHLDAAGRPVFEAAFYSIPSVVAVKDPLPDAVLHEHTGLAIPSPEPELIADALQRLAEDHVLRQTLGRQARDWAISNFSIESSASTMVAIYRRLRSKDERKQ</sequence>
<dbReference type="KEGG" id="hse:Hsero_4216"/>
<feature type="domain" description="Glycosyl transferase family 1" evidence="1">
    <location>
        <begin position="201"/>
        <end position="371"/>
    </location>
</feature>
<dbReference type="Pfam" id="PF00534">
    <property type="entry name" value="Glycos_transf_1"/>
    <property type="match status" value="1"/>
</dbReference>
<dbReference type="EMBL" id="CP002039">
    <property type="protein sequence ID" value="ADJ65685.1"/>
    <property type="molecule type" value="Genomic_DNA"/>
</dbReference>